<feature type="domain" description="CRM" evidence="4">
    <location>
        <begin position="12"/>
        <end position="108"/>
    </location>
</feature>
<feature type="compositionally biased region" description="Low complexity" evidence="3">
    <location>
        <begin position="142"/>
        <end position="156"/>
    </location>
</feature>
<keyword evidence="1 2" id="KW-0694">RNA-binding</keyword>
<evidence type="ECO:0000256" key="2">
    <source>
        <dbReference type="PROSITE-ProRule" id="PRU00626"/>
    </source>
</evidence>
<dbReference type="PROSITE" id="PS51295">
    <property type="entry name" value="CRM"/>
    <property type="match status" value="1"/>
</dbReference>
<dbReference type="Gene3D" id="3.30.110.60">
    <property type="entry name" value="YhbY-like"/>
    <property type="match status" value="1"/>
</dbReference>
<dbReference type="PANTHER" id="PTHR40065">
    <property type="entry name" value="RNA-BINDING PROTEIN YHBY"/>
    <property type="match status" value="1"/>
</dbReference>
<evidence type="ECO:0000256" key="3">
    <source>
        <dbReference type="SAM" id="MobiDB-lite"/>
    </source>
</evidence>
<evidence type="ECO:0000313" key="6">
    <source>
        <dbReference type="Proteomes" id="UP001162891"/>
    </source>
</evidence>
<organism evidence="5 6">
    <name type="scientific">Anaeromyxobacter oryzae</name>
    <dbReference type="NCBI Taxonomy" id="2918170"/>
    <lineage>
        <taxon>Bacteria</taxon>
        <taxon>Pseudomonadati</taxon>
        <taxon>Myxococcota</taxon>
        <taxon>Myxococcia</taxon>
        <taxon>Myxococcales</taxon>
        <taxon>Cystobacterineae</taxon>
        <taxon>Anaeromyxobacteraceae</taxon>
        <taxon>Anaeromyxobacter</taxon>
    </lineage>
</organism>
<dbReference type="RefSeq" id="WP_248362329.1">
    <property type="nucleotide sequence ID" value="NZ_AP025591.1"/>
</dbReference>
<dbReference type="PANTHER" id="PTHR40065:SF3">
    <property type="entry name" value="RNA-BINDING PROTEIN YHBY"/>
    <property type="match status" value="1"/>
</dbReference>
<dbReference type="Proteomes" id="UP001162891">
    <property type="component" value="Chromosome"/>
</dbReference>
<dbReference type="Pfam" id="PF01985">
    <property type="entry name" value="CRS1_YhbY"/>
    <property type="match status" value="1"/>
</dbReference>
<dbReference type="EMBL" id="AP025591">
    <property type="protein sequence ID" value="BDG03844.1"/>
    <property type="molecule type" value="Genomic_DNA"/>
</dbReference>
<evidence type="ECO:0000313" key="5">
    <source>
        <dbReference type="EMBL" id="BDG03844.1"/>
    </source>
</evidence>
<name>A0ABM7WWG5_9BACT</name>
<evidence type="ECO:0000256" key="1">
    <source>
        <dbReference type="ARBA" id="ARBA00022884"/>
    </source>
</evidence>
<sequence length="163" mass="17688">MPAPTNPKKRALMPSSKLRKTLRAAGHHLSAIVQVGKEGLTEPVLRQLDEALLAHELVKVKIGTESPEDRFEVADRLGEESSAQVAQILGRTVLVYRKHPEKPRFEPRAPGAAAEVVEREKPRRAPKGRGGSTRAPAKRGRGAAATGRRASAGARRAPPKRRP</sequence>
<evidence type="ECO:0000259" key="4">
    <source>
        <dbReference type="PROSITE" id="PS51295"/>
    </source>
</evidence>
<dbReference type="InterPro" id="IPR051925">
    <property type="entry name" value="RNA-binding_domain"/>
</dbReference>
<dbReference type="SMART" id="SM01103">
    <property type="entry name" value="CRS1_YhbY"/>
    <property type="match status" value="1"/>
</dbReference>
<dbReference type="InterPro" id="IPR001890">
    <property type="entry name" value="RNA-binding_CRM"/>
</dbReference>
<keyword evidence="6" id="KW-1185">Reference proteome</keyword>
<dbReference type="NCBIfam" id="TIGR00253">
    <property type="entry name" value="RNA_bind_YhbY"/>
    <property type="match status" value="1"/>
</dbReference>
<feature type="region of interest" description="Disordered" evidence="3">
    <location>
        <begin position="100"/>
        <end position="163"/>
    </location>
</feature>
<protein>
    <recommendedName>
        <fullName evidence="4">CRM domain-containing protein</fullName>
    </recommendedName>
</protein>
<dbReference type="SUPFAM" id="SSF75471">
    <property type="entry name" value="YhbY-like"/>
    <property type="match status" value="1"/>
</dbReference>
<accession>A0ABM7WWG5</accession>
<proteinExistence type="predicted"/>
<dbReference type="InterPro" id="IPR017924">
    <property type="entry name" value="RNA-binding_YhbY"/>
</dbReference>
<reference evidence="6" key="1">
    <citation type="journal article" date="2022" name="Int. J. Syst. Evol. Microbiol.">
        <title>Anaeromyxobacter oryzae sp. nov., Anaeromyxobacter diazotrophicus sp. nov. and Anaeromyxobacter paludicola sp. nov., isolated from paddy soils.</title>
        <authorList>
            <person name="Itoh H."/>
            <person name="Xu Z."/>
            <person name="Mise K."/>
            <person name="Masuda Y."/>
            <person name="Ushijima N."/>
            <person name="Hayakawa C."/>
            <person name="Shiratori Y."/>
            <person name="Senoo K."/>
        </authorList>
    </citation>
    <scope>NUCLEOTIDE SEQUENCE [LARGE SCALE GENOMIC DNA]</scope>
    <source>
        <strain evidence="6">Red232</strain>
    </source>
</reference>
<dbReference type="InterPro" id="IPR035920">
    <property type="entry name" value="YhbY-like_sf"/>
</dbReference>
<gene>
    <name evidence="5" type="ORF">AMOR_28400</name>
</gene>